<feature type="transmembrane region" description="Helical" evidence="1">
    <location>
        <begin position="57"/>
        <end position="76"/>
    </location>
</feature>
<dbReference type="VEuPathDB" id="PiroplasmaDB:TpMuguga_01g00162"/>
<organism evidence="2 3">
    <name type="scientific">Theileria parva</name>
    <name type="common">East coast fever infection agent</name>
    <dbReference type="NCBI Taxonomy" id="5875"/>
    <lineage>
        <taxon>Eukaryota</taxon>
        <taxon>Sar</taxon>
        <taxon>Alveolata</taxon>
        <taxon>Apicomplexa</taxon>
        <taxon>Aconoidasida</taxon>
        <taxon>Piroplasmida</taxon>
        <taxon>Theileriidae</taxon>
        <taxon>Theileria</taxon>
    </lineage>
</organism>
<dbReference type="EMBL" id="AAGK01000001">
    <property type="protein sequence ID" value="EAN33406.1"/>
    <property type="molecule type" value="Genomic_DNA"/>
</dbReference>
<feature type="transmembrane region" description="Helical" evidence="1">
    <location>
        <begin position="96"/>
        <end position="117"/>
    </location>
</feature>
<gene>
    <name evidence="2" type="ordered locus">TP01_0162</name>
</gene>
<evidence type="ECO:0000313" key="3">
    <source>
        <dbReference type="Proteomes" id="UP000001949"/>
    </source>
</evidence>
<dbReference type="InParanoid" id="Q4N9F2"/>
<sequence>MWKIRSLTRNFVRYYSTSNKLLLDKADSEVKNELEKRLLEVLPQNWYKDKVIKIQKIISNSFLILLFTGGFLANFFDDRNKELSRMIITSEIHLMSSYLAFTVSYSGYSYTVISVVIVNSAVNWIVWNTIGITALFKLWNCSSNSDVSSKRVLSILLMSYLGILGNEYLFAKLKLSPQWMKLHSKKKAISITMGILLLLMCESQVINGKTPEL</sequence>
<dbReference type="Proteomes" id="UP000001949">
    <property type="component" value="Unassembled WGS sequence"/>
</dbReference>
<comment type="caution">
    <text evidence="2">The sequence shown here is derived from an EMBL/GenBank/DDBJ whole genome shotgun (WGS) entry which is preliminary data.</text>
</comment>
<evidence type="ECO:0000313" key="2">
    <source>
        <dbReference type="EMBL" id="EAN33406.1"/>
    </source>
</evidence>
<dbReference type="KEGG" id="tpv:TP01_0162"/>
<keyword evidence="1" id="KW-1133">Transmembrane helix</keyword>
<keyword evidence="1" id="KW-0472">Membrane</keyword>
<dbReference type="eggNOG" id="ENOG502QXU1">
    <property type="taxonomic scope" value="Eukaryota"/>
</dbReference>
<feature type="transmembrane region" description="Helical" evidence="1">
    <location>
        <begin position="124"/>
        <end position="140"/>
    </location>
</feature>
<protein>
    <submittedName>
        <fullName evidence="2">Uncharacterized protein</fullName>
    </submittedName>
</protein>
<feature type="transmembrane region" description="Helical" evidence="1">
    <location>
        <begin position="152"/>
        <end position="169"/>
    </location>
</feature>
<reference evidence="2 3" key="1">
    <citation type="journal article" date="2005" name="Science">
        <title>Genome sequence of Theileria parva, a bovine pathogen that transforms lymphocytes.</title>
        <authorList>
            <person name="Gardner M.J."/>
            <person name="Bishop R."/>
            <person name="Shah T."/>
            <person name="de Villiers E.P."/>
            <person name="Carlton J.M."/>
            <person name="Hall N."/>
            <person name="Ren Q."/>
            <person name="Paulsen I.T."/>
            <person name="Pain A."/>
            <person name="Berriman M."/>
            <person name="Wilson R.J.M."/>
            <person name="Sato S."/>
            <person name="Ralph S.A."/>
            <person name="Mann D.J."/>
            <person name="Xiong Z."/>
            <person name="Shallom S.J."/>
            <person name="Weidman J."/>
            <person name="Jiang L."/>
            <person name="Lynn J."/>
            <person name="Weaver B."/>
            <person name="Shoaibi A."/>
            <person name="Domingo A.R."/>
            <person name="Wasawo D."/>
            <person name="Crabtree J."/>
            <person name="Wortman J.R."/>
            <person name="Haas B."/>
            <person name="Angiuoli S.V."/>
            <person name="Creasy T.H."/>
            <person name="Lu C."/>
            <person name="Suh B."/>
            <person name="Silva J.C."/>
            <person name="Utterback T.R."/>
            <person name="Feldblyum T.V."/>
            <person name="Pertea M."/>
            <person name="Allen J."/>
            <person name="Nierman W.C."/>
            <person name="Taracha E.L.N."/>
            <person name="Salzberg S.L."/>
            <person name="White O.R."/>
            <person name="Fitzhugh H.A."/>
            <person name="Morzaria S."/>
            <person name="Venter J.C."/>
            <person name="Fraser C.M."/>
            <person name="Nene V."/>
        </authorList>
    </citation>
    <scope>NUCLEOTIDE SEQUENCE [LARGE SCALE GENOMIC DNA]</scope>
    <source>
        <strain evidence="2 3">Muguga</strain>
    </source>
</reference>
<accession>Q4N9F2</accession>
<name>Q4N9F2_THEPA</name>
<keyword evidence="1" id="KW-0812">Transmembrane</keyword>
<dbReference type="AlphaFoldDB" id="Q4N9F2"/>
<keyword evidence="3" id="KW-1185">Reference proteome</keyword>
<dbReference type="OMA" id="KLSPQWM"/>
<proteinExistence type="predicted"/>
<dbReference type="FunCoup" id="Q4N9F2">
    <property type="interactions" value="1"/>
</dbReference>
<evidence type="ECO:0000256" key="1">
    <source>
        <dbReference type="SAM" id="Phobius"/>
    </source>
</evidence>